<accession>A0A964TAK9</accession>
<dbReference type="OrthoDB" id="8445115at2"/>
<protein>
    <recommendedName>
        <fullName evidence="5">Phage tail protein</fullName>
    </recommendedName>
</protein>
<dbReference type="EMBL" id="SPKJ01000153">
    <property type="protein sequence ID" value="MYZ50337.1"/>
    <property type="molecule type" value="Genomic_DNA"/>
</dbReference>
<feature type="domain" description="Tip attachment protein J" evidence="2">
    <location>
        <begin position="791"/>
        <end position="945"/>
    </location>
</feature>
<keyword evidence="4" id="KW-1185">Reference proteome</keyword>
<gene>
    <name evidence="3" type="ORF">E4O86_21745</name>
</gene>
<dbReference type="SUPFAM" id="SSF51445">
    <property type="entry name" value="(Trans)glycosidases"/>
    <property type="match status" value="1"/>
</dbReference>
<feature type="non-terminal residue" evidence="3">
    <location>
        <position position="993"/>
    </location>
</feature>
<evidence type="ECO:0000259" key="1">
    <source>
        <dbReference type="Pfam" id="PF13547"/>
    </source>
</evidence>
<dbReference type="Gene3D" id="3.20.20.80">
    <property type="entry name" value="Glycosidases"/>
    <property type="match status" value="1"/>
</dbReference>
<reference evidence="3" key="1">
    <citation type="submission" date="2019-03" db="EMBL/GenBank/DDBJ databases">
        <title>Afifella sp. nov., isolated from activated sludge.</title>
        <authorList>
            <person name="Li Q."/>
            <person name="Liu Y."/>
        </authorList>
    </citation>
    <scope>NUCLEOTIDE SEQUENCE</scope>
    <source>
        <strain evidence="3">L72</strain>
    </source>
</reference>
<proteinExistence type="predicted"/>
<name>A0A964TAK9_9HYPH</name>
<dbReference type="RefSeq" id="WP_161142660.1">
    <property type="nucleotide sequence ID" value="NZ_SPKJ01000153.1"/>
</dbReference>
<dbReference type="CDD" id="cd19607">
    <property type="entry name" value="GTA_TIM-barrel-like"/>
    <property type="match status" value="1"/>
</dbReference>
<dbReference type="Pfam" id="PF13547">
    <property type="entry name" value="GTA_TIM"/>
    <property type="match status" value="1"/>
</dbReference>
<dbReference type="Proteomes" id="UP000773614">
    <property type="component" value="Unassembled WGS sequence"/>
</dbReference>
<dbReference type="InterPro" id="IPR025195">
    <property type="entry name" value="GTA_TIM_dom"/>
</dbReference>
<dbReference type="AlphaFoldDB" id="A0A964TAK9"/>
<dbReference type="Pfam" id="PF13550">
    <property type="entry name" value="Phage-tail_3"/>
    <property type="match status" value="1"/>
</dbReference>
<sequence length="993" mass="106485">MATLVLGAAGAALGSVFGGVGLLIGRAAGAVAGHLVDQALFGAARRVEGARLSDLQVQSSTEGSVLPRVYGKVRLAGQVIWATDFEEVQSTETEGGKGGPSVTTTEYSYFANFAVGLCEGPVTRIGRVWADGALLETGNLTMRVHPGSESQEADALIAAHEPDAPAYRGTAYVVFERLPLAAFGNRIPQLSFEVLRRLPGIEDHVRSVCVIPGSTEFGYDPEPVTRVLGDGLYAPENTNADRLAADWTVSLDELQALCPRLEWVSLVVAWFGSDLRAGACTIRPKVDDPTKETLERDWRVAGLAREEAERVSLVEGRPAYGGSPSDASVVAAIRDLKARGLKVALVPFILMDIPAGNALPDPYSGAAGQPAFPWRGRITGDPAPGRPGSADGTPTAAAQVADFLGGAAPGDFAVSDEAVSYSGPEEDWGYRRMMLHYAHLALAAGGVHAFLVGSEMPGLSKLRAGPGTYPFVEGLRTLSGELRAVLGPATALTYAADWSEYSGHRPEDGSGEFRFHLDPLWADPAIDAVGIDVYHPLSDWRDEAGHLDEASGRSPYEPDYLCGNVRGGEGYDWYYAGDADRRAQLRSAITDGAAGKPWTFRYKDLPAWWSNLHYDRPGGIEAASPTAWVPESKPIWLTELGCPAVDKGANQPNVFYDPKSAQSALPHFSSGARDDMAQRSYIDAFQRMLDPDHPDYRGGNPLSGVYGGRMIDPARIHLWAWDARPYPAFPALSEVWSDGANWQRGHWLNGRLGAITLEALIAAILADNGFAEFRTADVHGVLGGAAINEIVSARGALEPLLAVFGVDAADGGDAIVFRGRARPADAALDPARFVETEEEPVLRCVRAQETELANEIVLRTSDPDRDYHVSAAASRRLAGASRRTSTVELNAVVDASSAEALTNRMLRDLWAGRERHELALPPERLDLEPGDIVTLPREDRTVPLFLERVGDGAARRIEARLAENRMRAAPPVPPRPVAAAPATRFGPPAVRIL</sequence>
<evidence type="ECO:0000313" key="4">
    <source>
        <dbReference type="Proteomes" id="UP000773614"/>
    </source>
</evidence>
<feature type="domain" description="GTA TIM-barrel-like" evidence="1">
    <location>
        <begin position="428"/>
        <end position="730"/>
    </location>
</feature>
<evidence type="ECO:0008006" key="5">
    <source>
        <dbReference type="Google" id="ProtNLM"/>
    </source>
</evidence>
<dbReference type="InterPro" id="IPR017853">
    <property type="entry name" value="GH"/>
</dbReference>
<comment type="caution">
    <text evidence="3">The sequence shown here is derived from an EMBL/GenBank/DDBJ whole genome shotgun (WGS) entry which is preliminary data.</text>
</comment>
<organism evidence="3 4">
    <name type="scientific">Propylenella binzhouense</name>
    <dbReference type="NCBI Taxonomy" id="2555902"/>
    <lineage>
        <taxon>Bacteria</taxon>
        <taxon>Pseudomonadati</taxon>
        <taxon>Pseudomonadota</taxon>
        <taxon>Alphaproteobacteria</taxon>
        <taxon>Hyphomicrobiales</taxon>
        <taxon>Propylenellaceae</taxon>
        <taxon>Propylenella</taxon>
    </lineage>
</organism>
<evidence type="ECO:0000259" key="2">
    <source>
        <dbReference type="Pfam" id="PF13550"/>
    </source>
</evidence>
<evidence type="ECO:0000313" key="3">
    <source>
        <dbReference type="EMBL" id="MYZ50337.1"/>
    </source>
</evidence>
<dbReference type="InterPro" id="IPR032876">
    <property type="entry name" value="J_dom"/>
</dbReference>